<dbReference type="AlphaFoldDB" id="A0A096AML2"/>
<protein>
    <recommendedName>
        <fullName evidence="2 7">Thioredoxin</fullName>
    </recommendedName>
</protein>
<dbReference type="InterPro" id="IPR017937">
    <property type="entry name" value="Thioredoxin_CS"/>
</dbReference>
<proteinExistence type="inferred from homology"/>
<organism evidence="10 11">
    <name type="scientific">Veillonella montpellierensis DNF00314</name>
    <dbReference type="NCBI Taxonomy" id="1401067"/>
    <lineage>
        <taxon>Bacteria</taxon>
        <taxon>Bacillati</taxon>
        <taxon>Bacillota</taxon>
        <taxon>Negativicutes</taxon>
        <taxon>Veillonellales</taxon>
        <taxon>Veillonellaceae</taxon>
        <taxon>Veillonella</taxon>
    </lineage>
</organism>
<dbReference type="PANTHER" id="PTHR45663:SF11">
    <property type="entry name" value="GEO12009P1"/>
    <property type="match status" value="1"/>
</dbReference>
<name>A0A096AML2_9FIRM</name>
<dbReference type="eggNOG" id="COG3118">
    <property type="taxonomic scope" value="Bacteria"/>
</dbReference>
<reference evidence="10 11" key="1">
    <citation type="submission" date="2014-07" db="EMBL/GenBank/DDBJ databases">
        <authorList>
            <person name="McCorrison J."/>
            <person name="Sanka R."/>
            <person name="Torralba M."/>
            <person name="Gillis M."/>
            <person name="Haft D.H."/>
            <person name="Methe B."/>
            <person name="Sutton G."/>
            <person name="Nelson K.E."/>
        </authorList>
    </citation>
    <scope>NUCLEOTIDE SEQUENCE [LARGE SCALE GENOMIC DNA]</scope>
    <source>
        <strain evidence="10 11">DNF00314</strain>
    </source>
</reference>
<comment type="caution">
    <text evidence="10">The sequence shown here is derived from an EMBL/GenBank/DDBJ whole genome shotgun (WGS) entry which is preliminary data.</text>
</comment>
<dbReference type="Gene3D" id="3.40.30.10">
    <property type="entry name" value="Glutaredoxin"/>
    <property type="match status" value="1"/>
</dbReference>
<dbReference type="Pfam" id="PF00085">
    <property type="entry name" value="Thioredoxin"/>
    <property type="match status" value="1"/>
</dbReference>
<gene>
    <name evidence="10" type="ORF">HMPREF0872_02165</name>
</gene>
<dbReference type="PRINTS" id="PR00421">
    <property type="entry name" value="THIOREDOXIN"/>
</dbReference>
<evidence type="ECO:0000256" key="3">
    <source>
        <dbReference type="ARBA" id="ARBA00022448"/>
    </source>
</evidence>
<evidence type="ECO:0000256" key="7">
    <source>
        <dbReference type="PIRNR" id="PIRNR000077"/>
    </source>
</evidence>
<feature type="disulfide bond" description="Redox-active" evidence="8">
    <location>
        <begin position="32"/>
        <end position="35"/>
    </location>
</feature>
<dbReference type="PROSITE" id="PS51352">
    <property type="entry name" value="THIOREDOXIN_2"/>
    <property type="match status" value="1"/>
</dbReference>
<evidence type="ECO:0000313" key="11">
    <source>
        <dbReference type="Proteomes" id="UP000029628"/>
    </source>
</evidence>
<dbReference type="EMBL" id="JRNT01000006">
    <property type="protein sequence ID" value="KGF47916.1"/>
    <property type="molecule type" value="Genomic_DNA"/>
</dbReference>
<dbReference type="InterPro" id="IPR013766">
    <property type="entry name" value="Thioredoxin_domain"/>
</dbReference>
<dbReference type="Proteomes" id="UP000029628">
    <property type="component" value="Unassembled WGS sequence"/>
</dbReference>
<dbReference type="GO" id="GO:0045454">
    <property type="term" value="P:cell redox homeostasis"/>
    <property type="evidence" value="ECO:0007669"/>
    <property type="project" value="TreeGrafter"/>
</dbReference>
<accession>A0A096AML2</accession>
<dbReference type="InterPro" id="IPR005746">
    <property type="entry name" value="Thioredoxin"/>
</dbReference>
<evidence type="ECO:0000256" key="2">
    <source>
        <dbReference type="ARBA" id="ARBA00020570"/>
    </source>
</evidence>
<evidence type="ECO:0000259" key="9">
    <source>
        <dbReference type="PROSITE" id="PS51352"/>
    </source>
</evidence>
<evidence type="ECO:0000313" key="10">
    <source>
        <dbReference type="EMBL" id="KGF47916.1"/>
    </source>
</evidence>
<keyword evidence="4" id="KW-0249">Electron transport</keyword>
<keyword evidence="3" id="KW-0813">Transport</keyword>
<keyword evidence="6 8" id="KW-0676">Redox-active center</keyword>
<dbReference type="PANTHER" id="PTHR45663">
    <property type="entry name" value="GEO12009P1"/>
    <property type="match status" value="1"/>
</dbReference>
<evidence type="ECO:0000256" key="4">
    <source>
        <dbReference type="ARBA" id="ARBA00022982"/>
    </source>
</evidence>
<dbReference type="InterPro" id="IPR036249">
    <property type="entry name" value="Thioredoxin-like_sf"/>
</dbReference>
<evidence type="ECO:0000256" key="8">
    <source>
        <dbReference type="PIRSR" id="PIRSR000077-4"/>
    </source>
</evidence>
<evidence type="ECO:0000256" key="5">
    <source>
        <dbReference type="ARBA" id="ARBA00023157"/>
    </source>
</evidence>
<dbReference type="GO" id="GO:0005829">
    <property type="term" value="C:cytosol"/>
    <property type="evidence" value="ECO:0007669"/>
    <property type="project" value="TreeGrafter"/>
</dbReference>
<evidence type="ECO:0000256" key="6">
    <source>
        <dbReference type="ARBA" id="ARBA00023284"/>
    </source>
</evidence>
<feature type="domain" description="Thioredoxin" evidence="9">
    <location>
        <begin position="1"/>
        <end position="108"/>
    </location>
</feature>
<dbReference type="SUPFAM" id="SSF52833">
    <property type="entry name" value="Thioredoxin-like"/>
    <property type="match status" value="1"/>
</dbReference>
<dbReference type="GO" id="GO:0015035">
    <property type="term" value="F:protein-disulfide reductase activity"/>
    <property type="evidence" value="ECO:0007669"/>
    <property type="project" value="InterPro"/>
</dbReference>
<keyword evidence="11" id="KW-1185">Reference proteome</keyword>
<keyword evidence="5 8" id="KW-1015">Disulfide bond</keyword>
<dbReference type="PIRSF" id="PIRSF000077">
    <property type="entry name" value="Thioredoxin"/>
    <property type="match status" value="1"/>
</dbReference>
<dbReference type="PROSITE" id="PS00194">
    <property type="entry name" value="THIOREDOXIN_1"/>
    <property type="match status" value="1"/>
</dbReference>
<sequence>MAFIEITSVEEFNQKVLLKNGLSVVCFWAEWCAPCKVMSPELEQLAIDLDKEATFFSVNADLVKELCLTYDVEGIPTILLFKEGKELDRIAGYKKASVLEELIHELKG</sequence>
<comment type="similarity">
    <text evidence="1 7">Belongs to the thioredoxin family.</text>
</comment>
<dbReference type="CDD" id="cd02947">
    <property type="entry name" value="TRX_family"/>
    <property type="match status" value="1"/>
</dbReference>
<evidence type="ECO:0000256" key="1">
    <source>
        <dbReference type="ARBA" id="ARBA00008987"/>
    </source>
</evidence>